<dbReference type="InterPro" id="IPR006311">
    <property type="entry name" value="TAT_signal"/>
</dbReference>
<dbReference type="Proteomes" id="UP000812961">
    <property type="component" value="Unassembled WGS sequence"/>
</dbReference>
<dbReference type="Gene3D" id="3.60.21.10">
    <property type="match status" value="1"/>
</dbReference>
<dbReference type="RefSeq" id="WP_220248174.1">
    <property type="nucleotide sequence ID" value="NZ_JAICCF010000001.1"/>
</dbReference>
<evidence type="ECO:0000259" key="3">
    <source>
        <dbReference type="Pfam" id="PF16371"/>
    </source>
</evidence>
<reference evidence="4 5" key="1">
    <citation type="submission" date="2021-08" db="EMBL/GenBank/DDBJ databases">
        <title>The genome sequence of Chitinophaga sp. B61.</title>
        <authorList>
            <person name="Zhang X."/>
        </authorList>
    </citation>
    <scope>NUCLEOTIDE SEQUENCE [LARGE SCALE GENOMIC DNA]</scope>
    <source>
        <strain evidence="4 5">B61</strain>
    </source>
</reference>
<dbReference type="PANTHER" id="PTHR43143:SF1">
    <property type="entry name" value="SERINE_THREONINE-PROTEIN PHOSPHATASE CPPED1"/>
    <property type="match status" value="1"/>
</dbReference>
<dbReference type="InterPro" id="IPR029052">
    <property type="entry name" value="Metallo-depent_PP-like"/>
</dbReference>
<name>A0ABS7G724_9BACT</name>
<sequence>MTLNRRKFLRNLGITGSLLTMPAAILNATPLFKKGRIDLSTITLKGKVHSNGKGIPGVQVTDGINIVLTDKHGEYSLQSNATAEFVYISVPSGYAFPEEKGIAAFFRPLTKGNGVIKNDFSLEKLMTDDQQHTFVVWADPQMKSKKDVELLMSQSVPDLQALVKSYPKETLIHGIGCGDLVWDEFELFADYKQAVALSGIPFFNVIGNHDMDLEARSDDGSANTFKKQFGPTYYSYNRGAIHYVVLDDVFFVGAAKSYIGYITENQLQWLEQDLANVKPGSTIVLSLHIPTFTGAQRRAGKPEEIGGGTVANRKQLYKMLAPYKVHIMSGHTHFNDNWEDGNIMEHNHGTVCGAWWTGPVCGDGTPAGYGVYEVDGTDIKWYYKSTGLPKETQLRIYPKGKVKDAPEEIAANVWNWDSKWKVEWYEDGILKGPMEHRVAYDPWAVELYAGPLLPKKHKFVEPTLNDHMFFAKPSPDAKKITVKATDRFGNVYEETIG</sequence>
<evidence type="ECO:0000259" key="2">
    <source>
        <dbReference type="Pfam" id="PF16370"/>
    </source>
</evidence>
<dbReference type="Pfam" id="PF16370">
    <property type="entry name" value="MetallophosC"/>
    <property type="match status" value="1"/>
</dbReference>
<dbReference type="Pfam" id="PF16371">
    <property type="entry name" value="MetallophosN"/>
    <property type="match status" value="1"/>
</dbReference>
<dbReference type="InterPro" id="IPR004843">
    <property type="entry name" value="Calcineurin-like_PHP"/>
</dbReference>
<feature type="domain" description="Calcineurin-like phosphoesterase" evidence="1">
    <location>
        <begin position="157"/>
        <end position="333"/>
    </location>
</feature>
<evidence type="ECO:0000259" key="1">
    <source>
        <dbReference type="Pfam" id="PF00149"/>
    </source>
</evidence>
<dbReference type="SUPFAM" id="SSF56300">
    <property type="entry name" value="Metallo-dependent phosphatases"/>
    <property type="match status" value="1"/>
</dbReference>
<protein>
    <submittedName>
        <fullName evidence="4">Calcineurin-like phosphoesterase family protein</fullName>
    </submittedName>
</protein>
<feature type="domain" description="Calcineurin-like phosphoesterase N-terminal" evidence="3">
    <location>
        <begin position="46"/>
        <end position="122"/>
    </location>
</feature>
<keyword evidence="5" id="KW-1185">Reference proteome</keyword>
<evidence type="ECO:0000313" key="5">
    <source>
        <dbReference type="Proteomes" id="UP000812961"/>
    </source>
</evidence>
<proteinExistence type="predicted"/>
<dbReference type="InterPro" id="IPR032288">
    <property type="entry name" value="Metallophos_C"/>
</dbReference>
<gene>
    <name evidence="4" type="ORF">K1Y79_01220</name>
</gene>
<accession>A0ABS7G724</accession>
<dbReference type="Pfam" id="PF00149">
    <property type="entry name" value="Metallophos"/>
    <property type="match status" value="1"/>
</dbReference>
<dbReference type="EMBL" id="JAICCF010000001">
    <property type="protein sequence ID" value="MBW8682940.1"/>
    <property type="molecule type" value="Genomic_DNA"/>
</dbReference>
<organism evidence="4 5">
    <name type="scientific">Chitinophaga rhizophila</name>
    <dbReference type="NCBI Taxonomy" id="2866212"/>
    <lineage>
        <taxon>Bacteria</taxon>
        <taxon>Pseudomonadati</taxon>
        <taxon>Bacteroidota</taxon>
        <taxon>Chitinophagia</taxon>
        <taxon>Chitinophagales</taxon>
        <taxon>Chitinophagaceae</taxon>
        <taxon>Chitinophaga</taxon>
    </lineage>
</organism>
<dbReference type="PANTHER" id="PTHR43143">
    <property type="entry name" value="METALLOPHOSPHOESTERASE, CALCINEURIN SUPERFAMILY"/>
    <property type="match status" value="1"/>
</dbReference>
<comment type="caution">
    <text evidence="4">The sequence shown here is derived from an EMBL/GenBank/DDBJ whole genome shotgun (WGS) entry which is preliminary data.</text>
</comment>
<evidence type="ECO:0000313" key="4">
    <source>
        <dbReference type="EMBL" id="MBW8682940.1"/>
    </source>
</evidence>
<dbReference type="InterPro" id="IPR051918">
    <property type="entry name" value="STPP_CPPED1"/>
</dbReference>
<dbReference type="PROSITE" id="PS51318">
    <property type="entry name" value="TAT"/>
    <property type="match status" value="1"/>
</dbReference>
<feature type="domain" description="Calcineurin-like phosphoesterase C-terminal" evidence="2">
    <location>
        <begin position="345"/>
        <end position="492"/>
    </location>
</feature>
<dbReference type="InterPro" id="IPR032285">
    <property type="entry name" value="Metallophos_N"/>
</dbReference>